<organism evidence="1 2">
    <name type="scientific">Sorangium cellulosum</name>
    <name type="common">Polyangium cellulosum</name>
    <dbReference type="NCBI Taxonomy" id="56"/>
    <lineage>
        <taxon>Bacteria</taxon>
        <taxon>Pseudomonadati</taxon>
        <taxon>Myxococcota</taxon>
        <taxon>Polyangia</taxon>
        <taxon>Polyangiales</taxon>
        <taxon>Polyangiaceae</taxon>
        <taxon>Sorangium</taxon>
    </lineage>
</organism>
<dbReference type="AlphaFoldDB" id="A0A150TEY5"/>
<gene>
    <name evidence="1" type="ORF">BE21_52950</name>
</gene>
<reference evidence="1 2" key="1">
    <citation type="submission" date="2014-02" db="EMBL/GenBank/DDBJ databases">
        <title>The small core and large imbalanced accessory genome model reveals a collaborative survival strategy of Sorangium cellulosum strains in nature.</title>
        <authorList>
            <person name="Han K."/>
            <person name="Peng R."/>
            <person name="Blom J."/>
            <person name="Li Y.-Z."/>
        </authorList>
    </citation>
    <scope>NUCLEOTIDE SEQUENCE [LARGE SCALE GENOMIC DNA]</scope>
    <source>
        <strain evidence="1 2">So0007-03</strain>
    </source>
</reference>
<accession>A0A150TEY5</accession>
<dbReference type="Proteomes" id="UP000075502">
    <property type="component" value="Unassembled WGS sequence"/>
</dbReference>
<name>A0A150TEY5_SORCE</name>
<dbReference type="EMBL" id="JEME01002778">
    <property type="protein sequence ID" value="KYG03192.1"/>
    <property type="molecule type" value="Genomic_DNA"/>
</dbReference>
<sequence length="70" mass="8109">MHLDRCNDDLGSLTLDYSLRLFAPLRLCAFAFKSEILDDVSWRQDVKEERERSVLSLLVSSAPWRLNPLS</sequence>
<protein>
    <submittedName>
        <fullName evidence="1">Uncharacterized protein</fullName>
    </submittedName>
</protein>
<comment type="caution">
    <text evidence="1">The sequence shown here is derived from an EMBL/GenBank/DDBJ whole genome shotgun (WGS) entry which is preliminary data.</text>
</comment>
<evidence type="ECO:0000313" key="1">
    <source>
        <dbReference type="EMBL" id="KYG03192.1"/>
    </source>
</evidence>
<proteinExistence type="predicted"/>
<evidence type="ECO:0000313" key="2">
    <source>
        <dbReference type="Proteomes" id="UP000075502"/>
    </source>
</evidence>